<dbReference type="GO" id="GO:0000793">
    <property type="term" value="C:condensed chromosome"/>
    <property type="evidence" value="ECO:0007669"/>
    <property type="project" value="TreeGrafter"/>
</dbReference>
<dbReference type="GO" id="GO:0000729">
    <property type="term" value="P:DNA double-strand break processing"/>
    <property type="evidence" value="ECO:0007669"/>
    <property type="project" value="TreeGrafter"/>
</dbReference>
<dbReference type="GO" id="GO:0031297">
    <property type="term" value="P:replication fork processing"/>
    <property type="evidence" value="ECO:0007669"/>
    <property type="project" value="TreeGrafter"/>
</dbReference>
<dbReference type="GO" id="GO:0006303">
    <property type="term" value="P:double-strand break repair via nonhomologous end joining"/>
    <property type="evidence" value="ECO:0007669"/>
    <property type="project" value="TreeGrafter"/>
</dbReference>
<dbReference type="GO" id="GO:0042800">
    <property type="term" value="F:histone H3K4 methyltransferase activity"/>
    <property type="evidence" value="ECO:0007669"/>
    <property type="project" value="TreeGrafter"/>
</dbReference>
<dbReference type="PANTHER" id="PTHR46060">
    <property type="entry name" value="MARINER MOS1 TRANSPOSASE-LIKE PROTEIN"/>
    <property type="match status" value="1"/>
</dbReference>
<dbReference type="GO" id="GO:0003690">
    <property type="term" value="F:double-stranded DNA binding"/>
    <property type="evidence" value="ECO:0007669"/>
    <property type="project" value="TreeGrafter"/>
</dbReference>
<dbReference type="GO" id="GO:0000014">
    <property type="term" value="F:single-stranded DNA endodeoxyribonuclease activity"/>
    <property type="evidence" value="ECO:0007669"/>
    <property type="project" value="TreeGrafter"/>
</dbReference>
<accession>A0A1I7W944</accession>
<proteinExistence type="predicted"/>
<reference evidence="2" key="1">
    <citation type="submission" date="2016-11" db="UniProtKB">
        <authorList>
            <consortium name="WormBaseParasite"/>
        </authorList>
    </citation>
    <scope>IDENTIFICATION</scope>
</reference>
<dbReference type="WBParaSite" id="Hba_01172">
    <property type="protein sequence ID" value="Hba_01172"/>
    <property type="gene ID" value="Hba_01172"/>
</dbReference>
<dbReference type="PANTHER" id="PTHR46060:SF2">
    <property type="entry name" value="HISTONE-LYSINE N-METHYLTRANSFERASE SETMAR"/>
    <property type="match status" value="1"/>
</dbReference>
<dbReference type="GO" id="GO:0044774">
    <property type="term" value="P:mitotic DNA integrity checkpoint signaling"/>
    <property type="evidence" value="ECO:0007669"/>
    <property type="project" value="TreeGrafter"/>
</dbReference>
<dbReference type="GO" id="GO:0015074">
    <property type="term" value="P:DNA integration"/>
    <property type="evidence" value="ECO:0007669"/>
    <property type="project" value="TreeGrafter"/>
</dbReference>
<sequence length="155" mass="17440">MHQGLQRLRPALVNRKEPILLYDNARSHVTQMTLQKMNELGNATLRNPAYSPDLSPSDYHFLKHLGIQQPSSTRRFLMVSISIITCYSKLRYTNLKLKVKKPSTSIVFSSRYSFFKGAPATTTGPPPCIFNVRTVATSTTAEGKKPEYLNGLHLS</sequence>
<evidence type="ECO:0000313" key="2">
    <source>
        <dbReference type="WBParaSite" id="Hba_01172"/>
    </source>
</evidence>
<dbReference type="Proteomes" id="UP000095283">
    <property type="component" value="Unplaced"/>
</dbReference>
<evidence type="ECO:0000313" key="1">
    <source>
        <dbReference type="Proteomes" id="UP000095283"/>
    </source>
</evidence>
<dbReference type="GO" id="GO:0005634">
    <property type="term" value="C:nucleus"/>
    <property type="evidence" value="ECO:0007669"/>
    <property type="project" value="TreeGrafter"/>
</dbReference>
<dbReference type="InterPro" id="IPR052709">
    <property type="entry name" value="Transposase-MT_Hybrid"/>
</dbReference>
<dbReference type="GO" id="GO:0044547">
    <property type="term" value="F:DNA topoisomerase binding"/>
    <property type="evidence" value="ECO:0007669"/>
    <property type="project" value="TreeGrafter"/>
</dbReference>
<dbReference type="AlphaFoldDB" id="A0A1I7W944"/>
<dbReference type="GO" id="GO:0046975">
    <property type="term" value="F:histone H3K36 methyltransferase activity"/>
    <property type="evidence" value="ECO:0007669"/>
    <property type="project" value="TreeGrafter"/>
</dbReference>
<dbReference type="Gene3D" id="3.30.420.10">
    <property type="entry name" value="Ribonuclease H-like superfamily/Ribonuclease H"/>
    <property type="match status" value="1"/>
</dbReference>
<name>A0A1I7W944_HETBA</name>
<keyword evidence="1" id="KW-1185">Reference proteome</keyword>
<dbReference type="GO" id="GO:0003697">
    <property type="term" value="F:single-stranded DNA binding"/>
    <property type="evidence" value="ECO:0007669"/>
    <property type="project" value="TreeGrafter"/>
</dbReference>
<dbReference type="InterPro" id="IPR036397">
    <property type="entry name" value="RNaseH_sf"/>
</dbReference>
<dbReference type="GO" id="GO:0035861">
    <property type="term" value="C:site of double-strand break"/>
    <property type="evidence" value="ECO:0007669"/>
    <property type="project" value="TreeGrafter"/>
</dbReference>
<organism evidence="1 2">
    <name type="scientific">Heterorhabditis bacteriophora</name>
    <name type="common">Entomopathogenic nematode worm</name>
    <dbReference type="NCBI Taxonomy" id="37862"/>
    <lineage>
        <taxon>Eukaryota</taxon>
        <taxon>Metazoa</taxon>
        <taxon>Ecdysozoa</taxon>
        <taxon>Nematoda</taxon>
        <taxon>Chromadorea</taxon>
        <taxon>Rhabditida</taxon>
        <taxon>Rhabditina</taxon>
        <taxon>Rhabditomorpha</taxon>
        <taxon>Strongyloidea</taxon>
        <taxon>Heterorhabditidae</taxon>
        <taxon>Heterorhabditis</taxon>
    </lineage>
</organism>
<protein>
    <submittedName>
        <fullName evidence="2">Histone-lysine N-methyltransferase SETMAR</fullName>
    </submittedName>
</protein>